<name>A0A8S1YN07_PAROT</name>
<dbReference type="EMBL" id="CAJJDP010000230">
    <property type="protein sequence ID" value="CAD8215310.1"/>
    <property type="molecule type" value="Genomic_DNA"/>
</dbReference>
<evidence type="ECO:0000313" key="2">
    <source>
        <dbReference type="Proteomes" id="UP000683925"/>
    </source>
</evidence>
<accession>A0A8S1YN07</accession>
<comment type="caution">
    <text evidence="1">The sequence shown here is derived from an EMBL/GenBank/DDBJ whole genome shotgun (WGS) entry which is preliminary data.</text>
</comment>
<reference evidence="1" key="1">
    <citation type="submission" date="2021-01" db="EMBL/GenBank/DDBJ databases">
        <authorList>
            <consortium name="Genoscope - CEA"/>
            <person name="William W."/>
        </authorList>
    </citation>
    <scope>NUCLEOTIDE SEQUENCE</scope>
</reference>
<evidence type="ECO:0000313" key="1">
    <source>
        <dbReference type="EMBL" id="CAD8215310.1"/>
    </source>
</evidence>
<gene>
    <name evidence="1" type="ORF">POCTA_138.1.T2260008</name>
</gene>
<proteinExistence type="predicted"/>
<keyword evidence="2" id="KW-1185">Reference proteome</keyword>
<dbReference type="Proteomes" id="UP000683925">
    <property type="component" value="Unassembled WGS sequence"/>
</dbReference>
<dbReference type="AlphaFoldDB" id="A0A8S1YN07"/>
<protein>
    <submittedName>
        <fullName evidence="1">Uncharacterized protein</fullName>
    </submittedName>
</protein>
<sequence>MINISISRYIFFQVLQSERIQEQIRDWHINLEQVTFQNQNVEIEQYTQKEQNNSNEEKENQVN</sequence>
<organism evidence="1 2">
    <name type="scientific">Paramecium octaurelia</name>
    <dbReference type="NCBI Taxonomy" id="43137"/>
    <lineage>
        <taxon>Eukaryota</taxon>
        <taxon>Sar</taxon>
        <taxon>Alveolata</taxon>
        <taxon>Ciliophora</taxon>
        <taxon>Intramacronucleata</taxon>
        <taxon>Oligohymenophorea</taxon>
        <taxon>Peniculida</taxon>
        <taxon>Parameciidae</taxon>
        <taxon>Paramecium</taxon>
    </lineage>
</organism>